<keyword evidence="2" id="KW-1185">Reference proteome</keyword>
<dbReference type="EMBL" id="SACK01000001">
    <property type="protein sequence ID" value="RVU02780.1"/>
    <property type="molecule type" value="Genomic_DNA"/>
</dbReference>
<name>A0A3S2UPF2_9SPHI</name>
<organism evidence="1 2">
    <name type="scientific">Mucilaginibacter limnophilus</name>
    <dbReference type="NCBI Taxonomy" id="1932778"/>
    <lineage>
        <taxon>Bacteria</taxon>
        <taxon>Pseudomonadati</taxon>
        <taxon>Bacteroidota</taxon>
        <taxon>Sphingobacteriia</taxon>
        <taxon>Sphingobacteriales</taxon>
        <taxon>Sphingobacteriaceae</taxon>
        <taxon>Mucilaginibacter</taxon>
    </lineage>
</organism>
<protein>
    <submittedName>
        <fullName evidence="1">Uncharacterized protein</fullName>
    </submittedName>
</protein>
<proteinExistence type="predicted"/>
<evidence type="ECO:0000313" key="1">
    <source>
        <dbReference type="EMBL" id="RVU02780.1"/>
    </source>
</evidence>
<comment type="caution">
    <text evidence="1">The sequence shown here is derived from an EMBL/GenBank/DDBJ whole genome shotgun (WGS) entry which is preliminary data.</text>
</comment>
<dbReference type="Proteomes" id="UP000282759">
    <property type="component" value="Unassembled WGS sequence"/>
</dbReference>
<reference evidence="1 2" key="1">
    <citation type="submission" date="2019-01" db="EMBL/GenBank/DDBJ databases">
        <authorList>
            <person name="Chen W.-M."/>
        </authorList>
    </citation>
    <scope>NUCLEOTIDE SEQUENCE [LARGE SCALE GENOMIC DNA]</scope>
    <source>
        <strain evidence="1 2">YBJ-36</strain>
    </source>
</reference>
<sequence length="60" mass="7053">MESDVSKCRIFDSRSNETLEVYPMRLDPDLNIDKEMKEKLTDVAKQHNVPLQQVGWEMVD</sequence>
<evidence type="ECO:0000313" key="2">
    <source>
        <dbReference type="Proteomes" id="UP000282759"/>
    </source>
</evidence>
<dbReference type="AlphaFoldDB" id="A0A3S2UPF2"/>
<accession>A0A3S2UPF2</accession>
<dbReference type="RefSeq" id="WP_127703146.1">
    <property type="nucleotide sequence ID" value="NZ_SACK01000001.1"/>
</dbReference>
<gene>
    <name evidence="1" type="ORF">EOD41_02245</name>
</gene>